<accession>A0ABQ2R848</accession>
<name>A0ABQ2R848_9ACTN</name>
<organism evidence="2 3">
    <name type="scientific">Streptosporangium pseudovulgare</name>
    <dbReference type="NCBI Taxonomy" id="35765"/>
    <lineage>
        <taxon>Bacteria</taxon>
        <taxon>Bacillati</taxon>
        <taxon>Actinomycetota</taxon>
        <taxon>Actinomycetes</taxon>
        <taxon>Streptosporangiales</taxon>
        <taxon>Streptosporangiaceae</taxon>
        <taxon>Streptosporangium</taxon>
    </lineage>
</organism>
<comment type="caution">
    <text evidence="2">The sequence shown here is derived from an EMBL/GenBank/DDBJ whole genome shotgun (WGS) entry which is preliminary data.</text>
</comment>
<evidence type="ECO:0000313" key="3">
    <source>
        <dbReference type="Proteomes" id="UP000611554"/>
    </source>
</evidence>
<evidence type="ECO:0000256" key="1">
    <source>
        <dbReference type="SAM" id="Phobius"/>
    </source>
</evidence>
<keyword evidence="1" id="KW-0472">Membrane</keyword>
<reference evidence="3" key="1">
    <citation type="journal article" date="2019" name="Int. J. Syst. Evol. Microbiol.">
        <title>The Global Catalogue of Microorganisms (GCM) 10K type strain sequencing project: providing services to taxonomists for standard genome sequencing and annotation.</title>
        <authorList>
            <consortium name="The Broad Institute Genomics Platform"/>
            <consortium name="The Broad Institute Genome Sequencing Center for Infectious Disease"/>
            <person name="Wu L."/>
            <person name="Ma J."/>
        </authorList>
    </citation>
    <scope>NUCLEOTIDE SEQUENCE [LARGE SCALE GENOMIC DNA]</scope>
    <source>
        <strain evidence="3">JCM 3115</strain>
    </source>
</reference>
<feature type="transmembrane region" description="Helical" evidence="1">
    <location>
        <begin position="12"/>
        <end position="35"/>
    </location>
</feature>
<keyword evidence="1" id="KW-0812">Transmembrane</keyword>
<proteinExistence type="predicted"/>
<gene>
    <name evidence="2" type="ORF">GCM10010140_54580</name>
</gene>
<protein>
    <submittedName>
        <fullName evidence="2">Uncharacterized protein</fullName>
    </submittedName>
</protein>
<keyword evidence="1" id="KW-1133">Transmembrane helix</keyword>
<dbReference type="Proteomes" id="UP000611554">
    <property type="component" value="Unassembled WGS sequence"/>
</dbReference>
<dbReference type="EMBL" id="BMQJ01000015">
    <property type="protein sequence ID" value="GGQ17425.1"/>
    <property type="molecule type" value="Genomic_DNA"/>
</dbReference>
<evidence type="ECO:0000313" key="2">
    <source>
        <dbReference type="EMBL" id="GGQ17425.1"/>
    </source>
</evidence>
<sequence length="41" mass="4032">MASPRAAGRRPVGVFAAATAVNILVALGFAVLPFGGFTVTG</sequence>
<keyword evidence="3" id="KW-1185">Reference proteome</keyword>
<dbReference type="RefSeq" id="WP_268246376.1">
    <property type="nucleotide sequence ID" value="NZ_BMQJ01000015.1"/>
</dbReference>